<dbReference type="AlphaFoldDB" id="M1QBK4"/>
<dbReference type="InterPro" id="IPR037294">
    <property type="entry name" value="ABC_BtuC-like"/>
</dbReference>
<protein>
    <submittedName>
        <fullName evidence="9">Transport system permease protein</fullName>
    </submittedName>
</protein>
<name>M1QBK4_9ZZZZ</name>
<evidence type="ECO:0000313" key="9">
    <source>
        <dbReference type="EMBL" id="AGF93373.1"/>
    </source>
</evidence>
<keyword evidence="6 8" id="KW-1133">Transmembrane helix</keyword>
<dbReference type="CDD" id="cd06550">
    <property type="entry name" value="TM_ABC_iron-siderophores_like"/>
    <property type="match status" value="1"/>
</dbReference>
<keyword evidence="7 8" id="KW-0472">Membrane</keyword>
<evidence type="ECO:0000256" key="3">
    <source>
        <dbReference type="ARBA" id="ARBA00022448"/>
    </source>
</evidence>
<evidence type="ECO:0000256" key="7">
    <source>
        <dbReference type="ARBA" id="ARBA00023136"/>
    </source>
</evidence>
<feature type="transmembrane region" description="Helical" evidence="8">
    <location>
        <begin position="300"/>
        <end position="319"/>
    </location>
</feature>
<reference evidence="9" key="1">
    <citation type="journal article" date="2013" name="Syst. Appl. Microbiol.">
        <title>New insights into the archaeal diversity of a hypersaline microbial mat obtained by a metagenomic approach.</title>
        <authorList>
            <person name="Lopez-Lopez A."/>
            <person name="Richter M."/>
            <person name="Pena A."/>
            <person name="Tamames J."/>
            <person name="Rossello-Mora R."/>
        </authorList>
    </citation>
    <scope>NUCLEOTIDE SEQUENCE</scope>
</reference>
<feature type="transmembrane region" description="Helical" evidence="8">
    <location>
        <begin position="170"/>
        <end position="191"/>
    </location>
</feature>
<feature type="transmembrane region" description="Helical" evidence="8">
    <location>
        <begin position="211"/>
        <end position="231"/>
    </location>
</feature>
<keyword evidence="3" id="KW-0813">Transport</keyword>
<dbReference type="PANTHER" id="PTHR30472">
    <property type="entry name" value="FERRIC ENTEROBACTIN TRANSPORT SYSTEM PERMEASE PROTEIN"/>
    <property type="match status" value="1"/>
</dbReference>
<accession>M1QBK4</accession>
<evidence type="ECO:0000256" key="8">
    <source>
        <dbReference type="SAM" id="Phobius"/>
    </source>
</evidence>
<evidence type="ECO:0000256" key="2">
    <source>
        <dbReference type="ARBA" id="ARBA00007935"/>
    </source>
</evidence>
<dbReference type="Pfam" id="PF01032">
    <property type="entry name" value="FecCD"/>
    <property type="match status" value="1"/>
</dbReference>
<dbReference type="EMBL" id="JX684090">
    <property type="protein sequence ID" value="AGF93373.1"/>
    <property type="molecule type" value="Genomic_DNA"/>
</dbReference>
<organism evidence="9">
    <name type="scientific">uncultured organism</name>
    <dbReference type="NCBI Taxonomy" id="155900"/>
    <lineage>
        <taxon>unclassified sequences</taxon>
        <taxon>environmental samples</taxon>
    </lineage>
</organism>
<dbReference type="Gene3D" id="1.10.3470.10">
    <property type="entry name" value="ABC transporter involved in vitamin B12 uptake, BtuC"/>
    <property type="match status" value="1"/>
</dbReference>
<dbReference type="PANTHER" id="PTHR30472:SF25">
    <property type="entry name" value="ABC TRANSPORTER PERMEASE PROTEIN MJ0876-RELATED"/>
    <property type="match status" value="1"/>
</dbReference>
<dbReference type="InterPro" id="IPR000522">
    <property type="entry name" value="ABC_transptr_permease_BtuC"/>
</dbReference>
<comment type="subcellular location">
    <subcellularLocation>
        <location evidence="1">Cell membrane</location>
        <topology evidence="1">Multi-pass membrane protein</topology>
    </subcellularLocation>
</comment>
<proteinExistence type="inferred from homology"/>
<feature type="transmembrane region" description="Helical" evidence="8">
    <location>
        <begin position="104"/>
        <end position="126"/>
    </location>
</feature>
<feature type="transmembrane region" description="Helical" evidence="8">
    <location>
        <begin position="261"/>
        <end position="288"/>
    </location>
</feature>
<feature type="transmembrane region" description="Helical" evidence="8">
    <location>
        <begin position="326"/>
        <end position="347"/>
    </location>
</feature>
<dbReference type="GO" id="GO:0005886">
    <property type="term" value="C:plasma membrane"/>
    <property type="evidence" value="ECO:0007669"/>
    <property type="project" value="UniProtKB-SubCell"/>
</dbReference>
<keyword evidence="5 8" id="KW-0812">Transmembrane</keyword>
<evidence type="ECO:0000256" key="4">
    <source>
        <dbReference type="ARBA" id="ARBA00022475"/>
    </source>
</evidence>
<feature type="transmembrane region" description="Helical" evidence="8">
    <location>
        <begin position="17"/>
        <end position="35"/>
    </location>
</feature>
<feature type="transmembrane region" description="Helical" evidence="8">
    <location>
        <begin position="138"/>
        <end position="158"/>
    </location>
</feature>
<evidence type="ECO:0000256" key="1">
    <source>
        <dbReference type="ARBA" id="ARBA00004651"/>
    </source>
</evidence>
<gene>
    <name evidence="9" type="ORF">FLSS-24_0004</name>
</gene>
<feature type="transmembrane region" description="Helical" evidence="8">
    <location>
        <begin position="72"/>
        <end position="92"/>
    </location>
</feature>
<sequence length="353" mass="38030">MPSDLLNKYHSYNKRKFLFGIFSLIILLILFFLSIGIGPVNITAKKIISILLGNDSSFHYSIIWNIRLPRTLTAIVAGMGLAVAGATMQSVLRNPLGSPFTLGISHAAAFGAAFSIIILGAGSLQSSGNKAVIINNPYITTFSAFIWALISALIILFLAKYKKATPETMVLSGVAIGSLFTAATTALQYFATDVELASLVFWTFGDVGRTTWSNLLIISLVVFTAAVYIIFNSWNYNALDSGEETAKSLGVDVEKIRTRSLLISSLVTAIIVSFVGIIGFVGLVVPHIVRKIIGGNERFLLPFSCLAGAVLLLLSDVAARNIMAPVVLPVGILTSFLGAPLFIYLVIKGREYW</sequence>
<dbReference type="SUPFAM" id="SSF81345">
    <property type="entry name" value="ABC transporter involved in vitamin B12 uptake, BtuC"/>
    <property type="match status" value="1"/>
</dbReference>
<keyword evidence="4" id="KW-1003">Cell membrane</keyword>
<dbReference type="FunFam" id="1.10.3470.10:FF:000001">
    <property type="entry name" value="Vitamin B12 ABC transporter permease BtuC"/>
    <property type="match status" value="1"/>
</dbReference>
<comment type="similarity">
    <text evidence="2">Belongs to the binding-protein-dependent transport system permease family. FecCD subfamily.</text>
</comment>
<evidence type="ECO:0000256" key="6">
    <source>
        <dbReference type="ARBA" id="ARBA00022989"/>
    </source>
</evidence>
<evidence type="ECO:0000256" key="5">
    <source>
        <dbReference type="ARBA" id="ARBA00022692"/>
    </source>
</evidence>
<dbReference type="GO" id="GO:0022857">
    <property type="term" value="F:transmembrane transporter activity"/>
    <property type="evidence" value="ECO:0007669"/>
    <property type="project" value="InterPro"/>
</dbReference>